<protein>
    <recommendedName>
        <fullName evidence="3">Squalene cyclase C-terminal domain-containing protein</fullName>
    </recommendedName>
</protein>
<evidence type="ECO:0000256" key="1">
    <source>
        <dbReference type="ARBA" id="ARBA00022737"/>
    </source>
</evidence>
<dbReference type="SUPFAM" id="SSF48239">
    <property type="entry name" value="Terpenoid cyclases/Protein prenyltransferases"/>
    <property type="match status" value="1"/>
</dbReference>
<comment type="caution">
    <text evidence="4">The sequence shown here is derived from an EMBL/GenBank/DDBJ whole genome shotgun (WGS) entry which is preliminary data.</text>
</comment>
<keyword evidence="1" id="KW-0677">Repeat</keyword>
<gene>
    <name evidence="4" type="ORF">SSX86_004349</name>
</gene>
<dbReference type="PANTHER" id="PTHR11764">
    <property type="entry name" value="TERPENE CYCLASE/MUTASE FAMILY MEMBER"/>
    <property type="match status" value="1"/>
</dbReference>
<dbReference type="Proteomes" id="UP001408789">
    <property type="component" value="Unassembled WGS sequence"/>
</dbReference>
<evidence type="ECO:0000313" key="4">
    <source>
        <dbReference type="EMBL" id="KAK9076019.1"/>
    </source>
</evidence>
<dbReference type="EMBL" id="JBCNJP010000007">
    <property type="protein sequence ID" value="KAK9076019.1"/>
    <property type="molecule type" value="Genomic_DNA"/>
</dbReference>
<keyword evidence="2" id="KW-0413">Isomerase</keyword>
<dbReference type="AlphaFoldDB" id="A0AAP0H7J5"/>
<dbReference type="Pfam" id="PF13243">
    <property type="entry name" value="SQHop_cyclase_C"/>
    <property type="match status" value="1"/>
</dbReference>
<feature type="domain" description="Squalene cyclase C-terminal" evidence="3">
    <location>
        <begin position="152"/>
        <end position="207"/>
    </location>
</feature>
<evidence type="ECO:0000259" key="3">
    <source>
        <dbReference type="Pfam" id="PF13243"/>
    </source>
</evidence>
<dbReference type="Gene3D" id="1.50.10.20">
    <property type="match status" value="2"/>
</dbReference>
<keyword evidence="5" id="KW-1185">Reference proteome</keyword>
<dbReference type="GO" id="GO:0016104">
    <property type="term" value="P:triterpenoid biosynthetic process"/>
    <property type="evidence" value="ECO:0007669"/>
    <property type="project" value="InterPro"/>
</dbReference>
<sequence length="276" mass="31299">MLACWAEDPNGDAFKKHLARIPDYIWIAEDGMKMQSFGSQEWDASLAIQALLATDISHEIGPTLKNGHDFIKASQVKDNPFGDFKSMYRHISRGSWTFSDQDHGWQVSDCTSEGLKSKNGGVAGWEPVRASQWLEILNPTEFLEDIVIEHEYGEWGMCFTYATWWALTGLAAIGKTFENCQVIRKAVAFLLKIQREDGGWGEIYLSSPKKAERDPTPLHTAAKLLINSQLENGDFPQQETVGCFKKNCLLHYAMYRDIFPVWALAEYKKKVLTQPN</sequence>
<name>A0AAP0H7J5_9ASTR</name>
<dbReference type="InterPro" id="IPR008930">
    <property type="entry name" value="Terpenoid_cyclase/PrenylTrfase"/>
</dbReference>
<evidence type="ECO:0000256" key="2">
    <source>
        <dbReference type="ARBA" id="ARBA00023235"/>
    </source>
</evidence>
<dbReference type="PANTHER" id="PTHR11764:SF58">
    <property type="entry name" value="BETA-AMYRIN SYNTHASE-RELATED"/>
    <property type="match status" value="1"/>
</dbReference>
<reference evidence="4 5" key="1">
    <citation type="submission" date="2024-04" db="EMBL/GenBank/DDBJ databases">
        <title>The reference genome of an endangered Asteraceae, Deinandra increscens subsp. villosa, native to the Central Coast of California.</title>
        <authorList>
            <person name="Guilliams M."/>
            <person name="Hasenstab-Lehman K."/>
            <person name="Meyer R."/>
            <person name="Mcevoy S."/>
        </authorList>
    </citation>
    <scope>NUCLEOTIDE SEQUENCE [LARGE SCALE GENOMIC DNA]</scope>
    <source>
        <tissue evidence="4">Leaf</tissue>
    </source>
</reference>
<evidence type="ECO:0000313" key="5">
    <source>
        <dbReference type="Proteomes" id="UP001408789"/>
    </source>
</evidence>
<proteinExistence type="predicted"/>
<dbReference type="InterPro" id="IPR032696">
    <property type="entry name" value="SQ_cyclase_C"/>
</dbReference>
<dbReference type="InterPro" id="IPR018333">
    <property type="entry name" value="Squalene_cyclase"/>
</dbReference>
<organism evidence="4 5">
    <name type="scientific">Deinandra increscens subsp. villosa</name>
    <dbReference type="NCBI Taxonomy" id="3103831"/>
    <lineage>
        <taxon>Eukaryota</taxon>
        <taxon>Viridiplantae</taxon>
        <taxon>Streptophyta</taxon>
        <taxon>Embryophyta</taxon>
        <taxon>Tracheophyta</taxon>
        <taxon>Spermatophyta</taxon>
        <taxon>Magnoliopsida</taxon>
        <taxon>eudicotyledons</taxon>
        <taxon>Gunneridae</taxon>
        <taxon>Pentapetalae</taxon>
        <taxon>asterids</taxon>
        <taxon>campanulids</taxon>
        <taxon>Asterales</taxon>
        <taxon>Asteraceae</taxon>
        <taxon>Asteroideae</taxon>
        <taxon>Heliantheae alliance</taxon>
        <taxon>Madieae</taxon>
        <taxon>Madiinae</taxon>
        <taxon>Deinandra</taxon>
    </lineage>
</organism>
<accession>A0AAP0H7J5</accession>
<dbReference type="GO" id="GO:0005811">
    <property type="term" value="C:lipid droplet"/>
    <property type="evidence" value="ECO:0007669"/>
    <property type="project" value="InterPro"/>
</dbReference>
<dbReference type="GO" id="GO:0042300">
    <property type="term" value="F:beta-amyrin synthase activity"/>
    <property type="evidence" value="ECO:0007669"/>
    <property type="project" value="TreeGrafter"/>
</dbReference>